<dbReference type="Proteomes" id="UP000683139">
    <property type="component" value="Unassembled WGS sequence"/>
</dbReference>
<comment type="caution">
    <text evidence="2">The sequence shown here is derived from an EMBL/GenBank/DDBJ whole genome shotgun (WGS) entry which is preliminary data.</text>
</comment>
<evidence type="ECO:0000313" key="3">
    <source>
        <dbReference type="Proteomes" id="UP000683139"/>
    </source>
</evidence>
<feature type="signal peptide" evidence="1">
    <location>
        <begin position="1"/>
        <end position="24"/>
    </location>
</feature>
<reference evidence="2" key="1">
    <citation type="submission" date="2021-03" db="EMBL/GenBank/DDBJ databases">
        <title>Antimicrobial resistance genes in bacteria isolated from Japanese honey, and their potential for conferring macrolide and lincosamide resistance in the American foulbrood pathogen Paenibacillus larvae.</title>
        <authorList>
            <person name="Okamoto M."/>
            <person name="Kumagai M."/>
            <person name="Kanamori H."/>
            <person name="Takamatsu D."/>
        </authorList>
    </citation>
    <scope>NUCLEOTIDE SEQUENCE</scope>
    <source>
        <strain evidence="2">J40TS1</strain>
    </source>
</reference>
<accession>A0A919YSK1</accession>
<proteinExistence type="predicted"/>
<dbReference type="PROSITE" id="PS51257">
    <property type="entry name" value="PROKAR_LIPOPROTEIN"/>
    <property type="match status" value="1"/>
</dbReference>
<name>A0A919YSK1_9BACL</name>
<dbReference type="RefSeq" id="WP_213517156.1">
    <property type="nucleotide sequence ID" value="NZ_BOSE01000006.1"/>
</dbReference>
<keyword evidence="3" id="KW-1185">Reference proteome</keyword>
<organism evidence="2 3">
    <name type="scientific">Paenibacillus montaniterrae</name>
    <dbReference type="NCBI Taxonomy" id="429341"/>
    <lineage>
        <taxon>Bacteria</taxon>
        <taxon>Bacillati</taxon>
        <taxon>Bacillota</taxon>
        <taxon>Bacilli</taxon>
        <taxon>Bacillales</taxon>
        <taxon>Paenibacillaceae</taxon>
        <taxon>Paenibacillus</taxon>
    </lineage>
</organism>
<feature type="chain" id="PRO_5037817063" description="DUF3298 domain-containing protein" evidence="1">
    <location>
        <begin position="25"/>
        <end position="259"/>
    </location>
</feature>
<dbReference type="EMBL" id="BOSE01000006">
    <property type="protein sequence ID" value="GIP17626.1"/>
    <property type="molecule type" value="Genomic_DNA"/>
</dbReference>
<dbReference type="AlphaFoldDB" id="A0A919YSK1"/>
<keyword evidence="1" id="KW-0732">Signal</keyword>
<gene>
    <name evidence="2" type="ORF">J40TS1_32680</name>
</gene>
<sequence>MNITRLIAVGLVSALLMSGCSASAYYQPIPKDTVMVKKIAQVTPEQKQESPGALSEEVIHTLSVNAINKYYNTNFSLEDLNIEVNALELKQIKNMLYSFKGRADPDPLVQYKEELGDIPNGLYSVFATNSYDSRDQYTIMLDAEDGEIQEIQTYEFYESKVQPGSSPNKDEVIATAKQLLKQIGDIKHDELDLEDPMLIEEVAPGMIIFKNKQTKKPQVVLSFNAETKQLIGFSQNIMVVLSFPYLADLLNKMQEAKHL</sequence>
<evidence type="ECO:0000313" key="2">
    <source>
        <dbReference type="EMBL" id="GIP17626.1"/>
    </source>
</evidence>
<evidence type="ECO:0008006" key="4">
    <source>
        <dbReference type="Google" id="ProtNLM"/>
    </source>
</evidence>
<evidence type="ECO:0000256" key="1">
    <source>
        <dbReference type="SAM" id="SignalP"/>
    </source>
</evidence>
<protein>
    <recommendedName>
        <fullName evidence="4">DUF3298 domain-containing protein</fullName>
    </recommendedName>
</protein>